<dbReference type="Gene3D" id="3.80.10.10">
    <property type="entry name" value="Ribonuclease Inhibitor"/>
    <property type="match status" value="1"/>
</dbReference>
<keyword evidence="1" id="KW-0812">Transmembrane</keyword>
<dbReference type="EMBL" id="JACHEN010000041">
    <property type="protein sequence ID" value="MBB6218534.1"/>
    <property type="molecule type" value="Genomic_DNA"/>
</dbReference>
<keyword evidence="1" id="KW-0472">Membrane</keyword>
<protein>
    <recommendedName>
        <fullName evidence="4">Leucine Rich repeat-containing protein</fullName>
    </recommendedName>
</protein>
<proteinExistence type="predicted"/>
<comment type="caution">
    <text evidence="2">The sequence shown here is derived from an EMBL/GenBank/DDBJ whole genome shotgun (WGS) entry which is preliminary data.</text>
</comment>
<name>A0A841KY20_9FIRM</name>
<accession>A0A841KY20</accession>
<sequence>MEKEEKKDYKKAKRLYLVWGLILIALYLFDVNIPAPLMLLPYWGIYFSQFIFLKRLYKLELLLLVCIIMLFYFSQQIYLPIPFTLISGCYLLLCSIYYGARETTQRKWLQIGAIVMILPLAVTGHSSIRKDHLIKDPVLEKRIKKDLKTGWDEEEITQENLEKLRRLSIASFNDKVYDLEGIQYLKNLESLRIWNIESIKDLNPITSLTKLKRVSIEEGMLRDLAFIKEIHALEELEIAYVNLDGITHIEGPAGLKRVSVLGMDLNDLSLIEELKGIEELRFYDCNIKTMKKIAEFENLKSLEIGNCIIDDLDKTTELESLEAVEIRDSEIPNVEKFRQMPKVKKIIIVKKSSVSP</sequence>
<feature type="transmembrane region" description="Helical" evidence="1">
    <location>
        <begin position="81"/>
        <end position="99"/>
    </location>
</feature>
<keyword evidence="1" id="KW-1133">Transmembrane helix</keyword>
<feature type="transmembrane region" description="Helical" evidence="1">
    <location>
        <begin position="35"/>
        <end position="52"/>
    </location>
</feature>
<evidence type="ECO:0000313" key="2">
    <source>
        <dbReference type="EMBL" id="MBB6218534.1"/>
    </source>
</evidence>
<dbReference type="RefSeq" id="WP_184313091.1">
    <property type="nucleotide sequence ID" value="NZ_JACHEN010000041.1"/>
</dbReference>
<gene>
    <name evidence="2" type="ORF">HNQ80_004708</name>
</gene>
<reference evidence="2 3" key="1">
    <citation type="submission" date="2020-08" db="EMBL/GenBank/DDBJ databases">
        <title>Genomic Encyclopedia of Type Strains, Phase IV (KMG-IV): sequencing the most valuable type-strain genomes for metagenomic binning, comparative biology and taxonomic classification.</title>
        <authorList>
            <person name="Goeker M."/>
        </authorList>
    </citation>
    <scope>NUCLEOTIDE SEQUENCE [LARGE SCALE GENOMIC DNA]</scope>
    <source>
        <strain evidence="2 3">DSM 103526</strain>
    </source>
</reference>
<organism evidence="2 3">
    <name type="scientific">Anaerosolibacter carboniphilus</name>
    <dbReference type="NCBI Taxonomy" id="1417629"/>
    <lineage>
        <taxon>Bacteria</taxon>
        <taxon>Bacillati</taxon>
        <taxon>Bacillota</taxon>
        <taxon>Clostridia</taxon>
        <taxon>Peptostreptococcales</taxon>
        <taxon>Thermotaleaceae</taxon>
        <taxon>Anaerosolibacter</taxon>
    </lineage>
</organism>
<evidence type="ECO:0000313" key="3">
    <source>
        <dbReference type="Proteomes" id="UP000579281"/>
    </source>
</evidence>
<evidence type="ECO:0000256" key="1">
    <source>
        <dbReference type="SAM" id="Phobius"/>
    </source>
</evidence>
<dbReference type="Proteomes" id="UP000579281">
    <property type="component" value="Unassembled WGS sequence"/>
</dbReference>
<dbReference type="InterPro" id="IPR032675">
    <property type="entry name" value="LRR_dom_sf"/>
</dbReference>
<feature type="transmembrane region" description="Helical" evidence="1">
    <location>
        <begin position="59"/>
        <end position="75"/>
    </location>
</feature>
<evidence type="ECO:0008006" key="4">
    <source>
        <dbReference type="Google" id="ProtNLM"/>
    </source>
</evidence>
<dbReference type="AlphaFoldDB" id="A0A841KY20"/>
<feature type="transmembrane region" description="Helical" evidence="1">
    <location>
        <begin position="111"/>
        <end position="128"/>
    </location>
</feature>
<dbReference type="SUPFAM" id="SSF52058">
    <property type="entry name" value="L domain-like"/>
    <property type="match status" value="1"/>
</dbReference>
<keyword evidence="3" id="KW-1185">Reference proteome</keyword>